<gene>
    <name evidence="1" type="ORF">D9V30_02895</name>
</gene>
<dbReference type="InterPro" id="IPR043148">
    <property type="entry name" value="TagF_C"/>
</dbReference>
<evidence type="ECO:0008006" key="3">
    <source>
        <dbReference type="Google" id="ProtNLM"/>
    </source>
</evidence>
<reference evidence="1 2" key="1">
    <citation type="submission" date="2018-10" db="EMBL/GenBank/DDBJ databases">
        <authorList>
            <person name="Li J."/>
        </authorList>
    </citation>
    <scope>NUCLEOTIDE SEQUENCE [LARGE SCALE GENOMIC DNA]</scope>
    <source>
        <strain evidence="1 2">JCM 30549</strain>
    </source>
</reference>
<evidence type="ECO:0000313" key="2">
    <source>
        <dbReference type="Proteomes" id="UP000275395"/>
    </source>
</evidence>
<dbReference type="GO" id="GO:0016020">
    <property type="term" value="C:membrane"/>
    <property type="evidence" value="ECO:0007669"/>
    <property type="project" value="InterPro"/>
</dbReference>
<evidence type="ECO:0000313" key="1">
    <source>
        <dbReference type="EMBL" id="RLP70471.1"/>
    </source>
</evidence>
<dbReference type="InterPro" id="IPR007554">
    <property type="entry name" value="Glycerophosphate_synth"/>
</dbReference>
<comment type="caution">
    <text evidence="1">The sequence shown here is derived from an EMBL/GenBank/DDBJ whole genome shotgun (WGS) entry which is preliminary data.</text>
</comment>
<dbReference type="GO" id="GO:0047355">
    <property type="term" value="F:CDP-glycerol glycerophosphotransferase activity"/>
    <property type="evidence" value="ECO:0007669"/>
    <property type="project" value="InterPro"/>
</dbReference>
<dbReference type="Gene3D" id="3.40.50.12580">
    <property type="match status" value="1"/>
</dbReference>
<accession>A0A3L6ZS95</accession>
<organism evidence="1 2">
    <name type="scientific">Mycetocola reblochoni</name>
    <dbReference type="NCBI Taxonomy" id="331618"/>
    <lineage>
        <taxon>Bacteria</taxon>
        <taxon>Bacillati</taxon>
        <taxon>Actinomycetota</taxon>
        <taxon>Actinomycetes</taxon>
        <taxon>Micrococcales</taxon>
        <taxon>Microbacteriaceae</taxon>
        <taxon>Mycetocola</taxon>
    </lineage>
</organism>
<protein>
    <recommendedName>
        <fullName evidence="3">Glycosyl transferase</fullName>
    </recommendedName>
</protein>
<dbReference type="AlphaFoldDB" id="A0A3L6ZS95"/>
<dbReference type="EMBL" id="RCUW01000002">
    <property type="protein sequence ID" value="RLP70471.1"/>
    <property type="molecule type" value="Genomic_DNA"/>
</dbReference>
<sequence>MSDATNGLPVIHIGDSVDVDRSILPSLHAIVYVNTAVKNAHYIRFTHLRQIQINHGDSDKPASASKAFRMFDVNMVAGQAAVDRFAHYGVRVPRELVRIVGRPQVAAIETAKQSSVDTVLYAPTWAGFFGDSDFSSLRQGEAIVGALLARGKTVIFRPHSFTERNPELAQAAERIRAMLRADSETSHRGHLFGRIAESEMGIVDCFNRSDAMIADVSSIVTDYLYSEKPMAMVSANTDVAAFRESFPVSRSLYVVDQELRNFESVLNELAVTDTGRLARLAARRYYLGEFARRSYASDFVTALREEVFRR</sequence>
<dbReference type="Proteomes" id="UP000275395">
    <property type="component" value="Unassembled WGS sequence"/>
</dbReference>
<proteinExistence type="predicted"/>
<dbReference type="RefSeq" id="WP_087137957.1">
    <property type="nucleotide sequence ID" value="NZ_RCUW01000002.1"/>
</dbReference>
<name>A0A3L6ZS95_9MICO</name>
<dbReference type="Pfam" id="PF04464">
    <property type="entry name" value="Glyphos_transf"/>
    <property type="match status" value="1"/>
</dbReference>